<keyword evidence="4" id="KW-0472">Membrane</keyword>
<proteinExistence type="predicted"/>
<reference evidence="8" key="1">
    <citation type="submission" date="2015-03" db="EMBL/GenBank/DDBJ databases">
        <title>Draft genome sequence of a novel methanotroph (Sn10-6) isolated from flooded ricefield rhizosphere in India.</title>
        <authorList>
            <person name="Pandit P.S."/>
            <person name="Pore S.D."/>
            <person name="Arora P."/>
            <person name="Kapse N.G."/>
            <person name="Dhakephalkar P.K."/>
            <person name="Rahalkar M.C."/>
        </authorList>
    </citation>
    <scope>NUCLEOTIDE SEQUENCE [LARGE SCALE GENOMIC DNA]</scope>
    <source>
        <strain evidence="8">Sn10-6</strain>
    </source>
</reference>
<dbReference type="GO" id="GO:0019534">
    <property type="term" value="F:toxin transmembrane transporter activity"/>
    <property type="evidence" value="ECO:0007669"/>
    <property type="project" value="InterPro"/>
</dbReference>
<evidence type="ECO:0000256" key="4">
    <source>
        <dbReference type="ARBA" id="ARBA00023136"/>
    </source>
</evidence>
<keyword evidence="8" id="KW-1185">Reference proteome</keyword>
<dbReference type="NCBIfam" id="TIGR01352">
    <property type="entry name" value="tonB_Cterm"/>
    <property type="match status" value="1"/>
</dbReference>
<protein>
    <submittedName>
        <fullName evidence="7">TolA protein</fullName>
    </submittedName>
</protein>
<dbReference type="NCBIfam" id="TIGR02794">
    <property type="entry name" value="tolA_full"/>
    <property type="match status" value="1"/>
</dbReference>
<sequence length="144" mass="15286">KAEAEAKAKAEAAAKAKAEAEAKAKAEAEAAAKAKAEAEAKAKADAAAKAKSELAELKKALMQKVTRQWIRPPDATQGLKCTVRVRLLPDGTVTDVEVIASSGDEIFDNSAVSAVNKASPLPVPKDKELFAREFRPLTFVFNPR</sequence>
<accession>A0A0F3IG05</accession>
<dbReference type="OrthoDB" id="9779830at2"/>
<evidence type="ECO:0000259" key="6">
    <source>
        <dbReference type="PROSITE" id="PS52015"/>
    </source>
</evidence>
<name>A0A0F3IG05_9GAMM</name>
<dbReference type="InterPro" id="IPR037682">
    <property type="entry name" value="TonB_C"/>
</dbReference>
<comment type="caution">
    <text evidence="7">The sequence shown here is derived from an EMBL/GenBank/DDBJ whole genome shotgun (WGS) entry which is preliminary data.</text>
</comment>
<keyword evidence="3" id="KW-1133">Transmembrane helix</keyword>
<dbReference type="Pfam" id="PF13103">
    <property type="entry name" value="TonB_2"/>
    <property type="match status" value="1"/>
</dbReference>
<dbReference type="SUPFAM" id="SSF74653">
    <property type="entry name" value="TolA/TonB C-terminal domain"/>
    <property type="match status" value="1"/>
</dbReference>
<dbReference type="GO" id="GO:0016020">
    <property type="term" value="C:membrane"/>
    <property type="evidence" value="ECO:0007669"/>
    <property type="project" value="UniProtKB-SubCell"/>
</dbReference>
<evidence type="ECO:0000256" key="3">
    <source>
        <dbReference type="ARBA" id="ARBA00022989"/>
    </source>
</evidence>
<organism evidence="7 8">
    <name type="scientific">Methylocucumis oryzae</name>
    <dbReference type="NCBI Taxonomy" id="1632867"/>
    <lineage>
        <taxon>Bacteria</taxon>
        <taxon>Pseudomonadati</taxon>
        <taxon>Pseudomonadota</taxon>
        <taxon>Gammaproteobacteria</taxon>
        <taxon>Methylococcales</taxon>
        <taxon>Methylococcaceae</taxon>
        <taxon>Methylocucumis</taxon>
    </lineage>
</organism>
<dbReference type="GO" id="GO:0043213">
    <property type="term" value="P:bacteriocin transport"/>
    <property type="evidence" value="ECO:0007669"/>
    <property type="project" value="InterPro"/>
</dbReference>
<dbReference type="InterPro" id="IPR006260">
    <property type="entry name" value="TonB/TolA_C"/>
</dbReference>
<gene>
    <name evidence="7" type="ORF">VZ94_16575</name>
</gene>
<evidence type="ECO:0000313" key="8">
    <source>
        <dbReference type="Proteomes" id="UP000033684"/>
    </source>
</evidence>
<dbReference type="InterPro" id="IPR014161">
    <property type="entry name" value="Tol-Pal_TolA"/>
</dbReference>
<evidence type="ECO:0000256" key="1">
    <source>
        <dbReference type="ARBA" id="ARBA00004167"/>
    </source>
</evidence>
<feature type="domain" description="TonB C-terminal" evidence="6">
    <location>
        <begin position="53"/>
        <end position="144"/>
    </location>
</feature>
<feature type="region of interest" description="Disordered" evidence="5">
    <location>
        <begin position="1"/>
        <end position="20"/>
    </location>
</feature>
<evidence type="ECO:0000256" key="2">
    <source>
        <dbReference type="ARBA" id="ARBA00022692"/>
    </source>
</evidence>
<dbReference type="PROSITE" id="PS52015">
    <property type="entry name" value="TONB_CTD"/>
    <property type="match status" value="1"/>
</dbReference>
<keyword evidence="2" id="KW-0812">Transmembrane</keyword>
<reference evidence="7 8" key="2">
    <citation type="journal article" date="2016" name="Microb. Ecol.">
        <title>Genome Characteristics of a Novel Type I Methanotroph (Sn10-6) Isolated from a Flooded Indian Rice Field.</title>
        <authorList>
            <person name="Rahalkar M.C."/>
            <person name="Pandit P.S."/>
            <person name="Dhakephalkar P.K."/>
            <person name="Pore S."/>
            <person name="Arora P."/>
            <person name="Kapse N."/>
        </authorList>
    </citation>
    <scope>NUCLEOTIDE SEQUENCE [LARGE SCALE GENOMIC DNA]</scope>
    <source>
        <strain evidence="7 8">Sn10-6</strain>
    </source>
</reference>
<evidence type="ECO:0000256" key="5">
    <source>
        <dbReference type="SAM" id="MobiDB-lite"/>
    </source>
</evidence>
<evidence type="ECO:0000313" key="7">
    <source>
        <dbReference type="EMBL" id="KJV05676.1"/>
    </source>
</evidence>
<dbReference type="AlphaFoldDB" id="A0A0F3IG05"/>
<comment type="subcellular location">
    <subcellularLocation>
        <location evidence="1">Membrane</location>
        <topology evidence="1">Single-pass membrane protein</topology>
    </subcellularLocation>
</comment>
<dbReference type="Gene3D" id="3.30.1150.10">
    <property type="match status" value="1"/>
</dbReference>
<dbReference type="RefSeq" id="WP_045780073.1">
    <property type="nucleotide sequence ID" value="NZ_LAJX01000190.1"/>
</dbReference>
<dbReference type="EMBL" id="LAJX01000190">
    <property type="protein sequence ID" value="KJV05676.1"/>
    <property type="molecule type" value="Genomic_DNA"/>
</dbReference>
<feature type="non-terminal residue" evidence="7">
    <location>
        <position position="1"/>
    </location>
</feature>
<dbReference type="PATRIC" id="fig|1632867.3.peg.2142"/>
<dbReference type="Proteomes" id="UP000033684">
    <property type="component" value="Unassembled WGS sequence"/>
</dbReference>